<dbReference type="KEGG" id="nlo:107217318"/>
<dbReference type="OrthoDB" id="19903at2759"/>
<dbReference type="RefSeq" id="XP_015510300.1">
    <property type="nucleotide sequence ID" value="XM_015654814.2"/>
</dbReference>
<reference evidence="10" key="1">
    <citation type="submission" date="2025-08" db="UniProtKB">
        <authorList>
            <consortium name="RefSeq"/>
        </authorList>
    </citation>
    <scope>IDENTIFICATION</scope>
    <source>
        <tissue evidence="10">Thorax and Abdomen</tissue>
    </source>
</reference>
<dbReference type="GO" id="GO:0048731">
    <property type="term" value="P:system development"/>
    <property type="evidence" value="ECO:0007669"/>
    <property type="project" value="UniProtKB-ARBA"/>
</dbReference>
<dbReference type="AlphaFoldDB" id="A0A6J0B5H0"/>
<keyword evidence="2 5" id="KW-0245">EGF-like domain</keyword>
<evidence type="ECO:0000256" key="3">
    <source>
        <dbReference type="ARBA" id="ARBA00022837"/>
    </source>
</evidence>
<dbReference type="PROSITE" id="PS50026">
    <property type="entry name" value="EGF_3"/>
    <property type="match status" value="1"/>
</dbReference>
<evidence type="ECO:0000256" key="6">
    <source>
        <dbReference type="SAM" id="Phobius"/>
    </source>
</evidence>
<keyword evidence="9" id="KW-1185">Reference proteome</keyword>
<organism evidence="10">
    <name type="scientific">Neodiprion lecontei</name>
    <name type="common">Redheaded pine sawfly</name>
    <dbReference type="NCBI Taxonomy" id="441921"/>
    <lineage>
        <taxon>Eukaryota</taxon>
        <taxon>Metazoa</taxon>
        <taxon>Ecdysozoa</taxon>
        <taxon>Arthropoda</taxon>
        <taxon>Hexapoda</taxon>
        <taxon>Insecta</taxon>
        <taxon>Pterygota</taxon>
        <taxon>Neoptera</taxon>
        <taxon>Endopterygota</taxon>
        <taxon>Hymenoptera</taxon>
        <taxon>Tenthredinoidea</taxon>
        <taxon>Diprionidae</taxon>
        <taxon>Diprioninae</taxon>
        <taxon>Neodiprion</taxon>
    </lineage>
</organism>
<keyword evidence="4 5" id="KW-1015">Disulfide bond</keyword>
<evidence type="ECO:0000256" key="5">
    <source>
        <dbReference type="PROSITE-ProRule" id="PRU00076"/>
    </source>
</evidence>
<dbReference type="GO" id="GO:0048513">
    <property type="term" value="P:animal organ development"/>
    <property type="evidence" value="ECO:0007669"/>
    <property type="project" value="UniProtKB-ARBA"/>
</dbReference>
<feature type="chain" id="PRO_5026988304" evidence="7">
    <location>
        <begin position="30"/>
        <end position="401"/>
    </location>
</feature>
<accession>A0A6J0B5H0</accession>
<dbReference type="InParanoid" id="A0A6J0B5H0"/>
<dbReference type="GO" id="GO:0005509">
    <property type="term" value="F:calcium ion binding"/>
    <property type="evidence" value="ECO:0007669"/>
    <property type="project" value="InterPro"/>
</dbReference>
<comment type="caution">
    <text evidence="5">Lacks conserved residue(s) required for the propagation of feature annotation.</text>
</comment>
<keyword evidence="6" id="KW-0812">Transmembrane</keyword>
<feature type="signal peptide" evidence="7">
    <location>
        <begin position="1"/>
        <end position="29"/>
    </location>
</feature>
<dbReference type="Pfam" id="PF00053">
    <property type="entry name" value="EGF_laminin"/>
    <property type="match status" value="1"/>
</dbReference>
<dbReference type="InterPro" id="IPR006212">
    <property type="entry name" value="Furin_repeat"/>
</dbReference>
<dbReference type="Pfam" id="PF11938">
    <property type="entry name" value="DUF3456"/>
    <property type="match status" value="2"/>
</dbReference>
<protein>
    <submittedName>
        <fullName evidence="10">Cysteine-rich with EGF-like domain protein 2</fullName>
    </submittedName>
</protein>
<dbReference type="GeneID" id="107217318"/>
<dbReference type="SUPFAM" id="SSF57184">
    <property type="entry name" value="Growth factor receptor domain"/>
    <property type="match status" value="1"/>
</dbReference>
<dbReference type="InterPro" id="IPR000742">
    <property type="entry name" value="EGF"/>
</dbReference>
<comment type="similarity">
    <text evidence="1">Belongs to the CRELD family.</text>
</comment>
<evidence type="ECO:0000259" key="8">
    <source>
        <dbReference type="PROSITE" id="PS50026"/>
    </source>
</evidence>
<feature type="transmembrane region" description="Helical" evidence="6">
    <location>
        <begin position="361"/>
        <end position="384"/>
    </location>
</feature>
<dbReference type="SMART" id="SM00181">
    <property type="entry name" value="EGF"/>
    <property type="match status" value="2"/>
</dbReference>
<dbReference type="InterPro" id="IPR018097">
    <property type="entry name" value="EGF_Ca-bd_CS"/>
</dbReference>
<dbReference type="Proteomes" id="UP000829291">
    <property type="component" value="Chromosome 5"/>
</dbReference>
<keyword evidence="7" id="KW-0732">Signal</keyword>
<name>A0A6J0B5H0_NEOLC</name>
<evidence type="ECO:0000313" key="9">
    <source>
        <dbReference type="Proteomes" id="UP000829291"/>
    </source>
</evidence>
<evidence type="ECO:0000256" key="1">
    <source>
        <dbReference type="ARBA" id="ARBA00005897"/>
    </source>
</evidence>
<keyword evidence="6" id="KW-0472">Membrane</keyword>
<evidence type="ECO:0000256" key="7">
    <source>
        <dbReference type="SAM" id="SignalP"/>
    </source>
</evidence>
<dbReference type="PROSITE" id="PS01187">
    <property type="entry name" value="EGF_CA"/>
    <property type="match status" value="1"/>
</dbReference>
<feature type="disulfide bond" evidence="5">
    <location>
        <begin position="203"/>
        <end position="212"/>
    </location>
</feature>
<keyword evidence="6" id="KW-1133">Transmembrane helix</keyword>
<dbReference type="PROSITE" id="PS00022">
    <property type="entry name" value="EGF_1"/>
    <property type="match status" value="1"/>
</dbReference>
<sequence>MLLRKIDVTSFACLTLIVLMLNHVDGTASQNEERAKTSKGQVRQTKEQLKQTKEQLRAVKLPPCAACRALVESFTHGMQKTARGKFEGGDTAWEEEKLRSYAKSEVRLVEIQENLCKVNDRGADQCHLLAEETESDVEDWWFNHQDSKDLHTYLCIDLLQHCCPDKHFGPECLPCEGYPDNICNNNGKCKGAGTRKGNGQCTCDEGYFGTTCEQCLPGYFESYRDEVKFLCTKCHLACDGNCTEGGPKACQKCNQGWEMIEEKGCIDINECLVSGKKACVGNKFCVNKEGSFDCLDCDKACDGCTGDGPDMCIKCIEGHRKKDNICVDSDLLGRKKTENIARYSTYFGLCLATCIILQRNVYAASLIGLLVGIYISVSEYMIAFSTVQDTSANMDILGPAV</sequence>
<dbReference type="CTD" id="33166"/>
<evidence type="ECO:0000256" key="2">
    <source>
        <dbReference type="ARBA" id="ARBA00022536"/>
    </source>
</evidence>
<proteinExistence type="inferred from homology"/>
<dbReference type="SMART" id="SM00261">
    <property type="entry name" value="FU"/>
    <property type="match status" value="2"/>
</dbReference>
<evidence type="ECO:0000313" key="10">
    <source>
        <dbReference type="RefSeq" id="XP_015510300.1"/>
    </source>
</evidence>
<dbReference type="FunCoup" id="A0A6J0B5H0">
    <property type="interactions" value="401"/>
</dbReference>
<evidence type="ECO:0000256" key="4">
    <source>
        <dbReference type="ARBA" id="ARBA00023157"/>
    </source>
</evidence>
<gene>
    <name evidence="10" type="primary">LOC107217318</name>
</gene>
<dbReference type="InterPro" id="IPR021852">
    <property type="entry name" value="DUF3456"/>
</dbReference>
<dbReference type="InterPro" id="IPR009030">
    <property type="entry name" value="Growth_fac_rcpt_cys_sf"/>
</dbReference>
<dbReference type="CDD" id="cd00064">
    <property type="entry name" value="FU"/>
    <property type="match status" value="1"/>
</dbReference>
<dbReference type="InterPro" id="IPR002049">
    <property type="entry name" value="LE_dom"/>
</dbReference>
<dbReference type="CDD" id="cd00055">
    <property type="entry name" value="EGF_Lam"/>
    <property type="match status" value="1"/>
</dbReference>
<dbReference type="PROSITE" id="PS01248">
    <property type="entry name" value="EGF_LAM_1"/>
    <property type="match status" value="1"/>
</dbReference>
<feature type="domain" description="EGF-like" evidence="8">
    <location>
        <begin position="173"/>
        <end position="213"/>
    </location>
</feature>
<keyword evidence="3" id="KW-0106">Calcium</keyword>